<dbReference type="EnsemblMetazoa" id="SMAR003746-RA">
    <property type="protein sequence ID" value="SMAR003746-PA"/>
    <property type="gene ID" value="SMAR003746"/>
</dbReference>
<dbReference type="OMA" id="PLNACGE"/>
<keyword evidence="4" id="KW-0547">Nucleotide-binding</keyword>
<dbReference type="GO" id="GO:0006434">
    <property type="term" value="P:seryl-tRNA aminoacylation"/>
    <property type="evidence" value="ECO:0007669"/>
    <property type="project" value="InterPro"/>
</dbReference>
<dbReference type="eggNOG" id="KOG2509">
    <property type="taxonomic scope" value="Eukaryota"/>
</dbReference>
<dbReference type="InterPro" id="IPR006195">
    <property type="entry name" value="aa-tRNA-synth_II"/>
</dbReference>
<accession>T1IRP7</accession>
<evidence type="ECO:0000256" key="1">
    <source>
        <dbReference type="ARBA" id="ARBA00010728"/>
    </source>
</evidence>
<name>T1IRP7_STRMM</name>
<dbReference type="PhylomeDB" id="T1IRP7"/>
<dbReference type="PRINTS" id="PR00981">
    <property type="entry name" value="TRNASYNTHSER"/>
</dbReference>
<dbReference type="InterPro" id="IPR045864">
    <property type="entry name" value="aa-tRNA-synth_II/BPL/LPL"/>
</dbReference>
<evidence type="ECO:0000313" key="9">
    <source>
        <dbReference type="EnsemblMetazoa" id="SMAR003746-PA"/>
    </source>
</evidence>
<evidence type="ECO:0000256" key="7">
    <source>
        <dbReference type="ARBA" id="ARBA00031113"/>
    </source>
</evidence>
<dbReference type="PROSITE" id="PS50862">
    <property type="entry name" value="AA_TRNA_LIGASE_II"/>
    <property type="match status" value="1"/>
</dbReference>
<keyword evidence="10" id="KW-1185">Reference proteome</keyword>
<dbReference type="STRING" id="126957.T1IRP7"/>
<dbReference type="InterPro" id="IPR002317">
    <property type="entry name" value="Ser-tRNA-ligase_type_1"/>
</dbReference>
<evidence type="ECO:0000259" key="8">
    <source>
        <dbReference type="PROSITE" id="PS50862"/>
    </source>
</evidence>
<evidence type="ECO:0000313" key="10">
    <source>
        <dbReference type="Proteomes" id="UP000014500"/>
    </source>
</evidence>
<dbReference type="SUPFAM" id="SSF55681">
    <property type="entry name" value="Class II aaRS and biotin synthetases"/>
    <property type="match status" value="1"/>
</dbReference>
<dbReference type="HOGENOM" id="CLU_023797_4_0_1"/>
<dbReference type="AlphaFoldDB" id="T1IRP7"/>
<sequence length="432" mass="48557">MTTMSSFNRIVALTYKKSFLQLLIVRNINSSLPISIPELDLDYICDPNNTNEIRDDIARRPNTNGGNIDKVIELNNLLKSNDCKQTRDNLIEEAIKLPNKTCPSVRNLTKPKILEEIGCKQNLAAAKSLEEAPPKVVIPSCRRLLRTERIGTITGPRTYYLTGALAKLEQALVNYSLKKLIEKGFSLISVPDLIHSSVVNACGMNTEGERTQVYFLNPEICLSGTAEMALAAYFANQTQLMDHLPLKVAAVSRCYRSEVTKMAKERGLYRVRNFTKVEMFGVTADETNEEGDELLNDFVSIQKELFTELGLHFQVLEMPPQDLGAPTYKKIDIEAWMPGRKLFGEISSASNCTTYQSRRFAIKYNNNNNELKHCQTTNGTACAVPRIIIALTETHQKPDGSVVIPRPLIPYMGGLKEIKEEKLPKLNWVKNE</sequence>
<reference evidence="9" key="2">
    <citation type="submission" date="2015-02" db="UniProtKB">
        <authorList>
            <consortium name="EnsemblMetazoa"/>
        </authorList>
    </citation>
    <scope>IDENTIFICATION</scope>
</reference>
<evidence type="ECO:0000256" key="5">
    <source>
        <dbReference type="ARBA" id="ARBA00022840"/>
    </source>
</evidence>
<reference evidence="10" key="1">
    <citation type="submission" date="2011-05" db="EMBL/GenBank/DDBJ databases">
        <authorList>
            <person name="Richards S.R."/>
            <person name="Qu J."/>
            <person name="Jiang H."/>
            <person name="Jhangiani S.N."/>
            <person name="Agravi P."/>
            <person name="Goodspeed R."/>
            <person name="Gross S."/>
            <person name="Mandapat C."/>
            <person name="Jackson L."/>
            <person name="Mathew T."/>
            <person name="Pu L."/>
            <person name="Thornton R."/>
            <person name="Saada N."/>
            <person name="Wilczek-Boney K.B."/>
            <person name="Lee S."/>
            <person name="Kovar C."/>
            <person name="Wu Y."/>
            <person name="Scherer S.E."/>
            <person name="Worley K.C."/>
            <person name="Muzny D.M."/>
            <person name="Gibbs R."/>
        </authorList>
    </citation>
    <scope>NUCLEOTIDE SEQUENCE</scope>
    <source>
        <strain evidence="10">Brora</strain>
    </source>
</reference>
<dbReference type="GO" id="GO:0005524">
    <property type="term" value="F:ATP binding"/>
    <property type="evidence" value="ECO:0007669"/>
    <property type="project" value="UniProtKB-KW"/>
</dbReference>
<dbReference type="GO" id="GO:0004828">
    <property type="term" value="F:serine-tRNA ligase activity"/>
    <property type="evidence" value="ECO:0007669"/>
    <property type="project" value="UniProtKB-EC"/>
</dbReference>
<keyword evidence="5" id="KW-0067">ATP-binding</keyword>
<dbReference type="FunFam" id="3.30.930.10:FF:000078">
    <property type="entry name" value="Seryl-tRNA synthetase"/>
    <property type="match status" value="1"/>
</dbReference>
<keyword evidence="3" id="KW-0436">Ligase</keyword>
<dbReference type="Gene3D" id="3.30.930.10">
    <property type="entry name" value="Bira Bifunctional Protein, Domain 2"/>
    <property type="match status" value="1"/>
</dbReference>
<proteinExistence type="inferred from homology"/>
<dbReference type="InterPro" id="IPR002314">
    <property type="entry name" value="aa-tRNA-synt_IIb"/>
</dbReference>
<evidence type="ECO:0000256" key="2">
    <source>
        <dbReference type="ARBA" id="ARBA00012840"/>
    </source>
</evidence>
<evidence type="ECO:0000256" key="6">
    <source>
        <dbReference type="ARBA" id="ARBA00023146"/>
    </source>
</evidence>
<feature type="domain" description="Aminoacyl-transfer RNA synthetases class-II family profile" evidence="8">
    <location>
        <begin position="178"/>
        <end position="405"/>
    </location>
</feature>
<keyword evidence="6" id="KW-0030">Aminoacyl-tRNA synthetase</keyword>
<dbReference type="EC" id="6.1.1.11" evidence="2"/>
<evidence type="ECO:0000256" key="3">
    <source>
        <dbReference type="ARBA" id="ARBA00022598"/>
    </source>
</evidence>
<protein>
    <recommendedName>
        <fullName evidence="2">serine--tRNA ligase</fullName>
        <ecNumber evidence="2">6.1.1.11</ecNumber>
    </recommendedName>
    <alternativeName>
        <fullName evidence="7">Seryl-tRNA synthetase</fullName>
    </alternativeName>
</protein>
<dbReference type="Proteomes" id="UP000014500">
    <property type="component" value="Unassembled WGS sequence"/>
</dbReference>
<evidence type="ECO:0000256" key="4">
    <source>
        <dbReference type="ARBA" id="ARBA00022741"/>
    </source>
</evidence>
<dbReference type="EMBL" id="JH431375">
    <property type="status" value="NOT_ANNOTATED_CDS"/>
    <property type="molecule type" value="Genomic_DNA"/>
</dbReference>
<dbReference type="PANTHER" id="PTHR11778">
    <property type="entry name" value="SERYL-TRNA SYNTHETASE"/>
    <property type="match status" value="1"/>
</dbReference>
<organism evidence="9 10">
    <name type="scientific">Strigamia maritima</name>
    <name type="common">European centipede</name>
    <name type="synonym">Geophilus maritimus</name>
    <dbReference type="NCBI Taxonomy" id="126957"/>
    <lineage>
        <taxon>Eukaryota</taxon>
        <taxon>Metazoa</taxon>
        <taxon>Ecdysozoa</taxon>
        <taxon>Arthropoda</taxon>
        <taxon>Myriapoda</taxon>
        <taxon>Chilopoda</taxon>
        <taxon>Pleurostigmophora</taxon>
        <taxon>Geophilomorpha</taxon>
        <taxon>Linotaeniidae</taxon>
        <taxon>Strigamia</taxon>
    </lineage>
</organism>
<dbReference type="Pfam" id="PF00587">
    <property type="entry name" value="tRNA-synt_2b"/>
    <property type="match status" value="1"/>
</dbReference>
<comment type="similarity">
    <text evidence="1">Belongs to the class-II aminoacyl-tRNA synthetase family. Type-1 seryl-tRNA synthetase subfamily.</text>
</comment>